<evidence type="ECO:0000256" key="1">
    <source>
        <dbReference type="SAM" id="MobiDB-lite"/>
    </source>
</evidence>
<feature type="compositionally biased region" description="Polar residues" evidence="1">
    <location>
        <begin position="1"/>
        <end position="10"/>
    </location>
</feature>
<keyword evidence="3" id="KW-1185">Reference proteome</keyword>
<dbReference type="EMBL" id="AP022574">
    <property type="protein sequence ID" value="BBX69014.1"/>
    <property type="molecule type" value="Genomic_DNA"/>
</dbReference>
<dbReference type="KEGG" id="mpsc:MPSYJ_24750"/>
<evidence type="ECO:0008006" key="4">
    <source>
        <dbReference type="Google" id="ProtNLM"/>
    </source>
</evidence>
<protein>
    <recommendedName>
        <fullName evidence="4">Scaffolding protein</fullName>
    </recommendedName>
</protein>
<feature type="compositionally biased region" description="Basic and acidic residues" evidence="1">
    <location>
        <begin position="58"/>
        <end position="84"/>
    </location>
</feature>
<reference evidence="2 3" key="1">
    <citation type="journal article" date="2019" name="Emerg. Microbes Infect.">
        <title>Comprehensive subspecies identification of 175 nontuberculous mycobacteria species based on 7547 genomic profiles.</title>
        <authorList>
            <person name="Matsumoto Y."/>
            <person name="Kinjo T."/>
            <person name="Motooka D."/>
            <person name="Nabeya D."/>
            <person name="Jung N."/>
            <person name="Uechi K."/>
            <person name="Horii T."/>
            <person name="Iida T."/>
            <person name="Fujita J."/>
            <person name="Nakamura S."/>
        </authorList>
    </citation>
    <scope>NUCLEOTIDE SEQUENCE [LARGE SCALE GENOMIC DNA]</scope>
    <source>
        <strain evidence="2 3">JCM 13323</strain>
    </source>
</reference>
<gene>
    <name evidence="2" type="ORF">MPSYJ_24750</name>
</gene>
<accession>A0A7I7MA02</accession>
<organism evidence="2 3">
    <name type="scientific">Mycolicibacterium psychrotolerans</name>
    <dbReference type="NCBI Taxonomy" id="216929"/>
    <lineage>
        <taxon>Bacteria</taxon>
        <taxon>Bacillati</taxon>
        <taxon>Actinomycetota</taxon>
        <taxon>Actinomycetes</taxon>
        <taxon>Mycobacteriales</taxon>
        <taxon>Mycobacteriaceae</taxon>
        <taxon>Mycolicibacterium</taxon>
    </lineage>
</organism>
<feature type="region of interest" description="Disordered" evidence="1">
    <location>
        <begin position="146"/>
        <end position="190"/>
    </location>
</feature>
<dbReference type="RefSeq" id="WP_163722592.1">
    <property type="nucleotide sequence ID" value="NZ_AP022574.1"/>
</dbReference>
<proteinExistence type="predicted"/>
<evidence type="ECO:0000313" key="3">
    <source>
        <dbReference type="Proteomes" id="UP000466514"/>
    </source>
</evidence>
<dbReference type="AlphaFoldDB" id="A0A7I7MA02"/>
<feature type="compositionally biased region" description="Low complexity" evidence="1">
    <location>
        <begin position="11"/>
        <end position="34"/>
    </location>
</feature>
<sequence length="190" mass="20091">MTVNTDSATDSETAGEPTEGETATAATDSATAEPSVDSDDSTGSEADETDAATEESEEPKADREAARYRRQLRDTEAERDRLATQVESYHRAEVERLASSRLIDARDFWAGGATLDSLLNDAGQVDPVRVAQAVRDLAASRPHWCKNAAAPAGSVTPGARKPDTSGDDDASTTTWGDVFTRARTGTVEAG</sequence>
<dbReference type="Proteomes" id="UP000466514">
    <property type="component" value="Chromosome"/>
</dbReference>
<name>A0A7I7MA02_9MYCO</name>
<evidence type="ECO:0000313" key="2">
    <source>
        <dbReference type="EMBL" id="BBX69014.1"/>
    </source>
</evidence>
<feature type="compositionally biased region" description="Acidic residues" evidence="1">
    <location>
        <begin position="36"/>
        <end position="57"/>
    </location>
</feature>
<feature type="region of interest" description="Disordered" evidence="1">
    <location>
        <begin position="1"/>
        <end position="84"/>
    </location>
</feature>